<name>A0A1D7TKT9_9BACT</name>
<keyword evidence="3" id="KW-1185">Reference proteome</keyword>
<feature type="signal peptide" evidence="1">
    <location>
        <begin position="1"/>
        <end position="21"/>
    </location>
</feature>
<dbReference type="Proteomes" id="UP000094609">
    <property type="component" value="Chromosome"/>
</dbReference>
<keyword evidence="1" id="KW-0732">Signal</keyword>
<dbReference type="KEGG" id="shal:SHALO_1831"/>
<organism evidence="2 3">
    <name type="scientific">Sulfurospirillum halorespirans DSM 13726</name>
    <dbReference type="NCBI Taxonomy" id="1193502"/>
    <lineage>
        <taxon>Bacteria</taxon>
        <taxon>Pseudomonadati</taxon>
        <taxon>Campylobacterota</taxon>
        <taxon>Epsilonproteobacteria</taxon>
        <taxon>Campylobacterales</taxon>
        <taxon>Sulfurospirillaceae</taxon>
        <taxon>Sulfurospirillum</taxon>
    </lineage>
</organism>
<reference evidence="3" key="1">
    <citation type="submission" date="2016-08" db="EMBL/GenBank/DDBJ databases">
        <title>Complete genome sequence of the organohalide-respiring Epsilonproteobacterium Sulfurospirillum halorespirans.</title>
        <authorList>
            <person name="Goris T."/>
            <person name="Zimmermann J."/>
            <person name="Schenz B."/>
            <person name="Lemos M."/>
            <person name="Hackermueller J."/>
            <person name="Diekert G."/>
        </authorList>
    </citation>
    <scope>NUCLEOTIDE SEQUENCE [LARGE SCALE GENOMIC DNA]</scope>
    <source>
        <strain>DSM 13726</strain>
        <strain evidence="3">PCE-M2</strain>
    </source>
</reference>
<dbReference type="RefSeq" id="WP_084010853.1">
    <property type="nucleotide sequence ID" value="NZ_CP017111.1"/>
</dbReference>
<evidence type="ECO:0000313" key="3">
    <source>
        <dbReference type="Proteomes" id="UP000094609"/>
    </source>
</evidence>
<evidence type="ECO:0000313" key="2">
    <source>
        <dbReference type="EMBL" id="AOO65602.1"/>
    </source>
</evidence>
<dbReference type="AlphaFoldDB" id="A0A1D7TKT9"/>
<protein>
    <recommendedName>
        <fullName evidence="4">Lipoprotein</fullName>
    </recommendedName>
</protein>
<sequence length="178" mass="20448">MKKNLVYAIYILITFMFTGCAATQPSEPLSGKIKFEKINLAFIQKHYPTTKQYQTEKDVEQKLNDVIIKNLELNNMLDANSTDTLAISIMFRRIFMGEGMPLESLKSDTIGSPKLAYDIQIMRNGKVLRRLEKNNLIYDAGLFGNMKHIMLMDKENERENGAIEALGRDIVARVKEFY</sequence>
<gene>
    <name evidence="2" type="ORF">SHALO_1831</name>
</gene>
<proteinExistence type="predicted"/>
<dbReference type="PROSITE" id="PS51257">
    <property type="entry name" value="PROKAR_LIPOPROTEIN"/>
    <property type="match status" value="1"/>
</dbReference>
<evidence type="ECO:0008006" key="4">
    <source>
        <dbReference type="Google" id="ProtNLM"/>
    </source>
</evidence>
<feature type="chain" id="PRO_5009099492" description="Lipoprotein" evidence="1">
    <location>
        <begin position="22"/>
        <end position="178"/>
    </location>
</feature>
<dbReference type="EMBL" id="CP017111">
    <property type="protein sequence ID" value="AOO65602.1"/>
    <property type="molecule type" value="Genomic_DNA"/>
</dbReference>
<evidence type="ECO:0000256" key="1">
    <source>
        <dbReference type="SAM" id="SignalP"/>
    </source>
</evidence>
<accession>A0A1D7TKT9</accession>